<proteinExistence type="inferred from homology"/>
<gene>
    <name evidence="2" type="ORF">QOZ92_000397</name>
</gene>
<reference evidence="2 3" key="1">
    <citation type="submission" date="2023-07" db="EMBL/GenBank/DDBJ databases">
        <title>Genomic Encyclopedia of Type Strains, Phase IV (KMG-IV): sequencing the most valuable type-strain genomes for metagenomic binning, comparative biology and taxonomic classification.</title>
        <authorList>
            <person name="Goeker M."/>
        </authorList>
    </citation>
    <scope>NUCLEOTIDE SEQUENCE [LARGE SCALE GENOMIC DNA]</scope>
    <source>
        <strain evidence="2 3">DSM 15049</strain>
    </source>
</reference>
<evidence type="ECO:0000313" key="2">
    <source>
        <dbReference type="EMBL" id="MDQ0555287.1"/>
    </source>
</evidence>
<dbReference type="EMBL" id="JAUSWG010000001">
    <property type="protein sequence ID" value="MDQ0555287.1"/>
    <property type="molecule type" value="Genomic_DNA"/>
</dbReference>
<comment type="caution">
    <text evidence="2">The sequence shown here is derived from an EMBL/GenBank/DDBJ whole genome shotgun (WGS) entry which is preliminary data.</text>
</comment>
<dbReference type="HAMAP" id="MF_00652">
    <property type="entry name" value="UPF0246"/>
    <property type="match status" value="1"/>
</dbReference>
<evidence type="ECO:0000256" key="1">
    <source>
        <dbReference type="HAMAP-Rule" id="MF_00652"/>
    </source>
</evidence>
<comment type="similarity">
    <text evidence="1">Belongs to the UPF0246 family.</text>
</comment>
<accession>A0ABU0MWK7</accession>
<dbReference type="Proteomes" id="UP001232584">
    <property type="component" value="Unassembled WGS sequence"/>
</dbReference>
<dbReference type="InterPro" id="IPR005583">
    <property type="entry name" value="YaaA"/>
</dbReference>
<sequence length="256" mass="29905">MITILSPSTTMNFDKSSNLKSSKPFFESETKNLIPILKKLSKDEISYFMNLSYDLSSLNFDRYQVLGTDSSKYLQSLLAFDGQVFNSINVSDFNEHDFEFANKHFRILSGLYGVLKPLDMIQPYRLEMKSKLKNECGNDLYKFWKTKITTYLYDELNNQSNQVLLNLASNEYSKAINIKDLSKTFNVLTVEFKEFKESSNSYKVIGIYSKKARGYLTRYIIKNKIDNIDDLKSFNYNGYTFNENLSDSKKIIFTRY</sequence>
<keyword evidence="3" id="KW-1185">Reference proteome</keyword>
<name>A0ABU0MWK7_9FIRM</name>
<dbReference type="RefSeq" id="WP_307502170.1">
    <property type="nucleotide sequence ID" value="NZ_BAAACE010000026.1"/>
</dbReference>
<protein>
    <recommendedName>
        <fullName evidence="1">UPF0246 protein QOZ92_000397</fullName>
    </recommendedName>
</protein>
<organism evidence="2 3">
    <name type="scientific">Paraclostridium ghonii</name>
    <dbReference type="NCBI Taxonomy" id="29358"/>
    <lineage>
        <taxon>Bacteria</taxon>
        <taxon>Bacillati</taxon>
        <taxon>Bacillota</taxon>
        <taxon>Clostridia</taxon>
        <taxon>Peptostreptococcales</taxon>
        <taxon>Peptostreptococcaceae</taxon>
        <taxon>Paraclostridium</taxon>
    </lineage>
</organism>
<dbReference type="PANTHER" id="PTHR30283">
    <property type="entry name" value="PEROXIDE STRESS RESPONSE PROTEIN YAAA"/>
    <property type="match status" value="1"/>
</dbReference>
<dbReference type="Pfam" id="PF03883">
    <property type="entry name" value="H2O2_YaaD"/>
    <property type="match status" value="1"/>
</dbReference>
<evidence type="ECO:0000313" key="3">
    <source>
        <dbReference type="Proteomes" id="UP001232584"/>
    </source>
</evidence>
<dbReference type="PANTHER" id="PTHR30283:SF4">
    <property type="entry name" value="PEROXIDE STRESS RESISTANCE PROTEIN YAAA"/>
    <property type="match status" value="1"/>
</dbReference>